<reference evidence="1" key="1">
    <citation type="submission" date="2021-02" db="EMBL/GenBank/DDBJ databases">
        <authorList>
            <person name="Nowell W R."/>
        </authorList>
    </citation>
    <scope>NUCLEOTIDE SEQUENCE</scope>
</reference>
<evidence type="ECO:0000313" key="2">
    <source>
        <dbReference type="Proteomes" id="UP000676336"/>
    </source>
</evidence>
<accession>A0A8S3DHL6</accession>
<dbReference type="Proteomes" id="UP000676336">
    <property type="component" value="Unassembled WGS sequence"/>
</dbReference>
<sequence>MASDDRRTCPIFRIEPGTFQESHTRALNCDFPSINDDEDVFLRVTKLSSANSSPLSVTTKVSNHGKNLLVNSAANNSSNNESWDDVGRSLQENNSDQLHSVLDDYVFL</sequence>
<evidence type="ECO:0000313" key="1">
    <source>
        <dbReference type="EMBL" id="CAF5016044.1"/>
    </source>
</evidence>
<gene>
    <name evidence="1" type="ORF">SMN809_LOCUS57425</name>
</gene>
<proteinExistence type="predicted"/>
<comment type="caution">
    <text evidence="1">The sequence shown here is derived from an EMBL/GenBank/DDBJ whole genome shotgun (WGS) entry which is preliminary data.</text>
</comment>
<protein>
    <submittedName>
        <fullName evidence="1">Uncharacterized protein</fullName>
    </submittedName>
</protein>
<name>A0A8S3DHL6_9BILA</name>
<organism evidence="1 2">
    <name type="scientific">Rotaria magnacalcarata</name>
    <dbReference type="NCBI Taxonomy" id="392030"/>
    <lineage>
        <taxon>Eukaryota</taxon>
        <taxon>Metazoa</taxon>
        <taxon>Spiralia</taxon>
        <taxon>Gnathifera</taxon>
        <taxon>Rotifera</taxon>
        <taxon>Eurotatoria</taxon>
        <taxon>Bdelloidea</taxon>
        <taxon>Philodinida</taxon>
        <taxon>Philodinidae</taxon>
        <taxon>Rotaria</taxon>
    </lineage>
</organism>
<dbReference type="EMBL" id="CAJOBI010210189">
    <property type="protein sequence ID" value="CAF5016044.1"/>
    <property type="molecule type" value="Genomic_DNA"/>
</dbReference>
<dbReference type="AlphaFoldDB" id="A0A8S3DHL6"/>